<evidence type="ECO:0000313" key="2">
    <source>
        <dbReference type="Proteomes" id="UP001314263"/>
    </source>
</evidence>
<sequence length="68" mass="7351">MFRDVRHVESVVDGKEPIELSGIAVPEAVLDGICYDNTVSCLMGASLKDSGVALVGCFFTDREKFLLS</sequence>
<accession>A0AAV1I5D0</accession>
<evidence type="ECO:0000313" key="1">
    <source>
        <dbReference type="EMBL" id="CAK0775778.1"/>
    </source>
</evidence>
<gene>
    <name evidence="1" type="ORF">CVIRNUC_004304</name>
</gene>
<name>A0AAV1I5D0_9CHLO</name>
<proteinExistence type="predicted"/>
<protein>
    <submittedName>
        <fullName evidence="1">Uncharacterized protein</fullName>
    </submittedName>
</protein>
<dbReference type="AlphaFoldDB" id="A0AAV1I5D0"/>
<organism evidence="1 2">
    <name type="scientific">Coccomyxa viridis</name>
    <dbReference type="NCBI Taxonomy" id="1274662"/>
    <lineage>
        <taxon>Eukaryota</taxon>
        <taxon>Viridiplantae</taxon>
        <taxon>Chlorophyta</taxon>
        <taxon>core chlorophytes</taxon>
        <taxon>Trebouxiophyceae</taxon>
        <taxon>Trebouxiophyceae incertae sedis</taxon>
        <taxon>Coccomyxaceae</taxon>
        <taxon>Coccomyxa</taxon>
    </lineage>
</organism>
<dbReference type="EMBL" id="CAUYUE010000005">
    <property type="protein sequence ID" value="CAK0775778.1"/>
    <property type="molecule type" value="Genomic_DNA"/>
</dbReference>
<dbReference type="Proteomes" id="UP001314263">
    <property type="component" value="Unassembled WGS sequence"/>
</dbReference>
<keyword evidence="2" id="KW-1185">Reference proteome</keyword>
<reference evidence="1 2" key="1">
    <citation type="submission" date="2023-10" db="EMBL/GenBank/DDBJ databases">
        <authorList>
            <person name="Maclean D."/>
            <person name="Macfadyen A."/>
        </authorList>
    </citation>
    <scope>NUCLEOTIDE SEQUENCE [LARGE SCALE GENOMIC DNA]</scope>
</reference>
<comment type="caution">
    <text evidence="1">The sequence shown here is derived from an EMBL/GenBank/DDBJ whole genome shotgun (WGS) entry which is preliminary data.</text>
</comment>